<dbReference type="AlphaFoldDB" id="A0A2J7TEI0"/>
<dbReference type="InterPro" id="IPR051545">
    <property type="entry name" value="NAD(P)H_dehydrogenase_qn"/>
</dbReference>
<dbReference type="RefSeq" id="WP_102844451.1">
    <property type="nucleotide sequence ID" value="NZ_PDZR01000018.1"/>
</dbReference>
<comment type="caution">
    <text evidence="5">The sequence shown here is derived from an EMBL/GenBank/DDBJ whole genome shotgun (WGS) entry which is preliminary data.</text>
</comment>
<dbReference type="InterPro" id="IPR003680">
    <property type="entry name" value="Flavodoxin_fold"/>
</dbReference>
<dbReference type="OrthoDB" id="9798454at2"/>
<name>A0A2J7TEI0_METSI</name>
<evidence type="ECO:0000313" key="6">
    <source>
        <dbReference type="Proteomes" id="UP000236286"/>
    </source>
</evidence>
<dbReference type="EMBL" id="PDZR01000018">
    <property type="protein sequence ID" value="PNG25182.1"/>
    <property type="molecule type" value="Genomic_DNA"/>
</dbReference>
<proteinExistence type="inferred from homology"/>
<dbReference type="PANTHER" id="PTHR10204">
    <property type="entry name" value="NAD P H OXIDOREDUCTASE-RELATED"/>
    <property type="match status" value="1"/>
</dbReference>
<protein>
    <submittedName>
        <fullName evidence="5">NAD(P)H dehydrogenase</fullName>
    </submittedName>
</protein>
<gene>
    <name evidence="5" type="ORF">CR492_14460</name>
</gene>
<feature type="chain" id="PRO_5014375296" evidence="3">
    <location>
        <begin position="19"/>
        <end position="195"/>
    </location>
</feature>
<dbReference type="GO" id="GO:0003955">
    <property type="term" value="F:NAD(P)H dehydrogenase (quinone) activity"/>
    <property type="evidence" value="ECO:0007669"/>
    <property type="project" value="TreeGrafter"/>
</dbReference>
<evidence type="ECO:0000256" key="1">
    <source>
        <dbReference type="ARBA" id="ARBA00006252"/>
    </source>
</evidence>
<comment type="similarity">
    <text evidence="1">Belongs to the NAD(P)H dehydrogenase (quinone) family.</text>
</comment>
<feature type="domain" description="Flavodoxin-like fold" evidence="4">
    <location>
        <begin position="1"/>
        <end position="134"/>
    </location>
</feature>
<accession>A0A2J7TEI0</accession>
<dbReference type="InterPro" id="IPR029039">
    <property type="entry name" value="Flavoprotein-like_sf"/>
</dbReference>
<dbReference type="Pfam" id="PF02525">
    <property type="entry name" value="Flavodoxin_2"/>
    <property type="match status" value="1"/>
</dbReference>
<reference evidence="5 6" key="1">
    <citation type="submission" date="2017-10" db="EMBL/GenBank/DDBJ databases">
        <title>Genome announcement of Methylocella silvestris TVC from permafrost.</title>
        <authorList>
            <person name="Wang J."/>
            <person name="Geng K."/>
            <person name="Ul-Haque F."/>
            <person name="Crombie A.T."/>
            <person name="Street L.E."/>
            <person name="Wookey P.A."/>
            <person name="Murrell J.C."/>
            <person name="Pratscher J."/>
        </authorList>
    </citation>
    <scope>NUCLEOTIDE SEQUENCE [LARGE SCALE GENOMIC DNA]</scope>
    <source>
        <strain evidence="5 6">TVC</strain>
    </source>
</reference>
<dbReference type="PANTHER" id="PTHR10204:SF34">
    <property type="entry name" value="NAD(P)H DEHYDROGENASE [QUINONE] 1 ISOFORM 1"/>
    <property type="match status" value="1"/>
</dbReference>
<evidence type="ECO:0000256" key="2">
    <source>
        <dbReference type="ARBA" id="ARBA00023002"/>
    </source>
</evidence>
<evidence type="ECO:0000256" key="3">
    <source>
        <dbReference type="SAM" id="SignalP"/>
    </source>
</evidence>
<keyword evidence="2" id="KW-0560">Oxidoreductase</keyword>
<dbReference type="GO" id="GO:0005829">
    <property type="term" value="C:cytosol"/>
    <property type="evidence" value="ECO:0007669"/>
    <property type="project" value="TreeGrafter"/>
</dbReference>
<dbReference type="Proteomes" id="UP000236286">
    <property type="component" value="Unassembled WGS sequence"/>
</dbReference>
<dbReference type="Gene3D" id="3.40.50.360">
    <property type="match status" value="1"/>
</dbReference>
<sequence length="195" mass="21968">MRALIVLAHPLADSFAHAAAARVQATLEQRGMEIDLLDLYAEDFDPRLTAAERRAYFAPGFDAADCTPYGRRLQAAQKLVFIFPQWWFGAPAILKGFFDRALAPGVAFAYQKERGLTPLLTHIDALWAVSSTGSPWWVTSLIAGDPARRDIARGVKPWICPKASFRSLTLHSMDAMTRERGARFLDRLEREFQRF</sequence>
<feature type="signal peptide" evidence="3">
    <location>
        <begin position="1"/>
        <end position="18"/>
    </location>
</feature>
<organism evidence="5 6">
    <name type="scientific">Methylocella silvestris</name>
    <dbReference type="NCBI Taxonomy" id="199596"/>
    <lineage>
        <taxon>Bacteria</taxon>
        <taxon>Pseudomonadati</taxon>
        <taxon>Pseudomonadota</taxon>
        <taxon>Alphaproteobacteria</taxon>
        <taxon>Hyphomicrobiales</taxon>
        <taxon>Beijerinckiaceae</taxon>
        <taxon>Methylocella</taxon>
    </lineage>
</organism>
<dbReference type="SUPFAM" id="SSF52218">
    <property type="entry name" value="Flavoproteins"/>
    <property type="match status" value="1"/>
</dbReference>
<evidence type="ECO:0000259" key="4">
    <source>
        <dbReference type="Pfam" id="PF02525"/>
    </source>
</evidence>
<evidence type="ECO:0000313" key="5">
    <source>
        <dbReference type="EMBL" id="PNG25182.1"/>
    </source>
</evidence>
<keyword evidence="3" id="KW-0732">Signal</keyword>